<feature type="binding site" evidence="7">
    <location>
        <position position="164"/>
    </location>
    <ligand>
        <name>FMN</name>
        <dbReference type="ChEBI" id="CHEBI:58210"/>
    </ligand>
</feature>
<evidence type="ECO:0000256" key="4">
    <source>
        <dbReference type="ARBA" id="ARBA00023002"/>
    </source>
</evidence>
<feature type="binding site" evidence="7">
    <location>
        <position position="141"/>
    </location>
    <ligand>
        <name>FMN</name>
        <dbReference type="ChEBI" id="CHEBI:58210"/>
    </ligand>
</feature>
<feature type="binding site" evidence="7">
    <location>
        <position position="306"/>
    </location>
    <ligand>
        <name>glyoxylate</name>
        <dbReference type="ChEBI" id="CHEBI:36655"/>
    </ligand>
</feature>
<dbReference type="InterPro" id="IPR012133">
    <property type="entry name" value="Alpha-hydoxy_acid_DH_FMN"/>
</dbReference>
<feature type="binding site" evidence="7">
    <location>
        <position position="166"/>
    </location>
    <ligand>
        <name>glyoxylate</name>
        <dbReference type="ChEBI" id="CHEBI:36655"/>
    </ligand>
</feature>
<dbReference type="EMBL" id="JAUJDW010000007">
    <property type="protein sequence ID" value="KAK0662013.1"/>
    <property type="molecule type" value="Genomic_DNA"/>
</dbReference>
<dbReference type="SUPFAM" id="SSF51395">
    <property type="entry name" value="FMN-linked oxidoreductases"/>
    <property type="match status" value="1"/>
</dbReference>
<evidence type="ECO:0000256" key="1">
    <source>
        <dbReference type="ARBA" id="ARBA00001917"/>
    </source>
</evidence>
<keyword evidence="10" id="KW-1185">Reference proteome</keyword>
<dbReference type="Proteomes" id="UP001175001">
    <property type="component" value="Unassembled WGS sequence"/>
</dbReference>
<dbReference type="PANTHER" id="PTHR10578">
    <property type="entry name" value="S -2-HYDROXY-ACID OXIDASE-RELATED"/>
    <property type="match status" value="1"/>
</dbReference>
<feature type="binding site" evidence="7">
    <location>
        <begin position="357"/>
        <end position="358"/>
    </location>
    <ligand>
        <name>FMN</name>
        <dbReference type="ChEBI" id="CHEBI:58210"/>
    </ligand>
</feature>
<gene>
    <name evidence="9" type="ORF">DIS24_g2455</name>
</gene>
<comment type="cofactor">
    <cofactor evidence="1">
        <name>FMN</name>
        <dbReference type="ChEBI" id="CHEBI:58210"/>
    </cofactor>
</comment>
<evidence type="ECO:0000256" key="2">
    <source>
        <dbReference type="ARBA" id="ARBA00022630"/>
    </source>
</evidence>
<feature type="binding site" evidence="7">
    <location>
        <position position="303"/>
    </location>
    <ligand>
        <name>glyoxylate</name>
        <dbReference type="ChEBI" id="CHEBI:36655"/>
    </ligand>
</feature>
<evidence type="ECO:0000259" key="8">
    <source>
        <dbReference type="PROSITE" id="PS51349"/>
    </source>
</evidence>
<name>A0AA39Z0Q2_9PEZI</name>
<feature type="binding site" evidence="7">
    <location>
        <begin position="334"/>
        <end position="338"/>
    </location>
    <ligand>
        <name>FMN</name>
        <dbReference type="ChEBI" id="CHEBI:58210"/>
    </ligand>
</feature>
<dbReference type="PROSITE" id="PS00557">
    <property type="entry name" value="FMN_HYDROXY_ACID_DH_1"/>
    <property type="match status" value="1"/>
</dbReference>
<evidence type="ECO:0000256" key="5">
    <source>
        <dbReference type="ARBA" id="ARBA00024042"/>
    </source>
</evidence>
<dbReference type="Gene3D" id="3.20.20.70">
    <property type="entry name" value="Aldolase class I"/>
    <property type="match status" value="1"/>
</dbReference>
<accession>A0AA39Z0Q2</accession>
<organism evidence="9 10">
    <name type="scientific">Lasiodiplodia hormozganensis</name>
    <dbReference type="NCBI Taxonomy" id="869390"/>
    <lineage>
        <taxon>Eukaryota</taxon>
        <taxon>Fungi</taxon>
        <taxon>Dikarya</taxon>
        <taxon>Ascomycota</taxon>
        <taxon>Pezizomycotina</taxon>
        <taxon>Dothideomycetes</taxon>
        <taxon>Dothideomycetes incertae sedis</taxon>
        <taxon>Botryosphaeriales</taxon>
        <taxon>Botryosphaeriaceae</taxon>
        <taxon>Lasiodiplodia</taxon>
    </lineage>
</organism>
<feature type="binding site" evidence="7">
    <location>
        <position position="59"/>
    </location>
    <ligand>
        <name>glyoxylate</name>
        <dbReference type="ChEBI" id="CHEBI:36655"/>
    </ligand>
</feature>
<keyword evidence="3 7" id="KW-0288">FMN</keyword>
<feature type="binding site" evidence="7">
    <location>
        <begin position="112"/>
        <end position="114"/>
    </location>
    <ligand>
        <name>FMN</name>
        <dbReference type="ChEBI" id="CHEBI:58210"/>
    </ligand>
</feature>
<evidence type="ECO:0000256" key="6">
    <source>
        <dbReference type="PIRSR" id="PIRSR000138-1"/>
    </source>
</evidence>
<evidence type="ECO:0000256" key="7">
    <source>
        <dbReference type="PIRSR" id="PIRSR000138-2"/>
    </source>
</evidence>
<feature type="binding site" evidence="7">
    <location>
        <position position="279"/>
    </location>
    <ligand>
        <name>FMN</name>
        <dbReference type="ChEBI" id="CHEBI:58210"/>
    </ligand>
</feature>
<dbReference type="CDD" id="cd03332">
    <property type="entry name" value="LMO_FMN"/>
    <property type="match status" value="1"/>
</dbReference>
<dbReference type="GO" id="GO:0010181">
    <property type="term" value="F:FMN binding"/>
    <property type="evidence" value="ECO:0007669"/>
    <property type="project" value="InterPro"/>
</dbReference>
<dbReference type="Pfam" id="PF01070">
    <property type="entry name" value="FMN_dh"/>
    <property type="match status" value="1"/>
</dbReference>
<protein>
    <submittedName>
        <fullName evidence="9">Lactate 2-monooxygenase PB1A11.03</fullName>
    </submittedName>
</protein>
<dbReference type="InterPro" id="IPR037396">
    <property type="entry name" value="FMN_HAD"/>
</dbReference>
<reference evidence="9" key="1">
    <citation type="submission" date="2023-06" db="EMBL/GenBank/DDBJ databases">
        <title>Multi-omics analyses reveal the molecular pathogenesis toolkit of Lasiodiplodia hormozganensis, a cross-kingdom pathogen.</title>
        <authorList>
            <person name="Felix C."/>
            <person name="Meneses R."/>
            <person name="Goncalves M.F.M."/>
            <person name="Tilleman L."/>
            <person name="Duarte A.S."/>
            <person name="Jorrin-Novo J.V."/>
            <person name="Van De Peer Y."/>
            <person name="Deforce D."/>
            <person name="Van Nieuwerburgh F."/>
            <person name="Esteves A.C."/>
            <person name="Alves A."/>
        </authorList>
    </citation>
    <scope>NUCLEOTIDE SEQUENCE</scope>
    <source>
        <strain evidence="9">CBS 339.90</strain>
    </source>
</reference>
<feature type="binding site" evidence="7">
    <location>
        <position position="192"/>
    </location>
    <ligand>
        <name>FMN</name>
        <dbReference type="ChEBI" id="CHEBI:58210"/>
    </ligand>
</feature>
<dbReference type="PIRSF" id="PIRSF000138">
    <property type="entry name" value="Al-hdrx_acd_dh"/>
    <property type="match status" value="1"/>
</dbReference>
<dbReference type="InterPro" id="IPR037350">
    <property type="entry name" value="LMO_FMN"/>
</dbReference>
<dbReference type="GO" id="GO:0016491">
    <property type="term" value="F:oxidoreductase activity"/>
    <property type="evidence" value="ECO:0007669"/>
    <property type="project" value="UniProtKB-KW"/>
</dbReference>
<keyword evidence="4" id="KW-0560">Oxidoreductase</keyword>
<feature type="binding site" evidence="7">
    <location>
        <position position="201"/>
    </location>
    <ligand>
        <name>glyoxylate</name>
        <dbReference type="ChEBI" id="CHEBI:36655"/>
    </ligand>
</feature>
<feature type="binding site" evidence="7">
    <location>
        <position position="301"/>
    </location>
    <ligand>
        <name>FMN</name>
        <dbReference type="ChEBI" id="CHEBI:58210"/>
    </ligand>
</feature>
<dbReference type="InterPro" id="IPR013785">
    <property type="entry name" value="Aldolase_TIM"/>
</dbReference>
<dbReference type="PANTHER" id="PTHR10578:SF86">
    <property type="entry name" value="DEPENDENT DEHYDROGENASE, PUTATIVE (AFU_ORTHOLOGUE AFUA_6G02720)-RELATED"/>
    <property type="match status" value="1"/>
</dbReference>
<evidence type="ECO:0000313" key="9">
    <source>
        <dbReference type="EMBL" id="KAK0662013.1"/>
    </source>
</evidence>
<dbReference type="FunFam" id="3.20.20.70:FF:000132">
    <property type="entry name" value="FMN dependent dehydrogenase"/>
    <property type="match status" value="1"/>
</dbReference>
<feature type="domain" description="FMN hydroxy acid dehydrogenase" evidence="8">
    <location>
        <begin position="33"/>
        <end position="408"/>
    </location>
</feature>
<evidence type="ECO:0000256" key="3">
    <source>
        <dbReference type="ARBA" id="ARBA00022643"/>
    </source>
</evidence>
<comment type="similarity">
    <text evidence="5">Belongs to the FMN-dependent alpha-hydroxy acid dehydrogenase family.</text>
</comment>
<dbReference type="InterPro" id="IPR000262">
    <property type="entry name" value="FMN-dep_DH"/>
</dbReference>
<dbReference type="AlphaFoldDB" id="A0AA39Z0Q2"/>
<feature type="active site" description="Proton acceptor" evidence="6">
    <location>
        <position position="303"/>
    </location>
</feature>
<dbReference type="PROSITE" id="PS51349">
    <property type="entry name" value="FMN_HYDROXY_ACID_DH_2"/>
    <property type="match status" value="1"/>
</dbReference>
<evidence type="ECO:0000313" key="10">
    <source>
        <dbReference type="Proteomes" id="UP001175001"/>
    </source>
</evidence>
<sequence>MASAQNVPPAPPGARKYGAFQNEIYQKGMLQNVFPAITTDPNKLEAQAERDMSARSYRYIAGGAGERATMDANRAAFRTWKLIPRMLRPTTNRDMKVELFGEQYETPLFFSPVGVQSIFHAEKETGVAEIAAEIGVPFILSTAASSTIEEVAKANGPGGKRWFQLYWPHDDDITISFLKRAKENGYGALVVTVDTWAVAWRPWDLDQAYAPFVKGIGCDVAFSDPVFRRKFREKYGKEVEDDVVAAAQEFVKVCFSGGAHTWDQIEFLKKHWDGPILLKGIQHPDDAIKAAEVGVQGIVVSNHGGRQLDGAVGSLTMLPEIVEAVGDKLTVLFDSGARTGVDVIKALSLGAKAVCIGRPWVYGLGISGKAGARDVMKGILADLDQSMGLAGIKDIAGCHRSMVRRVEYPGDRPSNN</sequence>
<keyword evidence="2 7" id="KW-0285">Flavoprotein</keyword>
<proteinExistence type="inferred from homology"/>
<comment type="caution">
    <text evidence="9">The sequence shown here is derived from an EMBL/GenBank/DDBJ whole genome shotgun (WGS) entry which is preliminary data.</text>
</comment>
<dbReference type="InterPro" id="IPR008259">
    <property type="entry name" value="FMN_hydac_DH_AS"/>
</dbReference>